<dbReference type="EMBL" id="STGU01000002">
    <property type="protein sequence ID" value="THV38108.1"/>
    <property type="molecule type" value="Genomic_DNA"/>
</dbReference>
<proteinExistence type="predicted"/>
<comment type="caution">
    <text evidence="1">The sequence shown here is derived from an EMBL/GenBank/DDBJ whole genome shotgun (WGS) entry which is preliminary data.</text>
</comment>
<reference evidence="1 2" key="1">
    <citation type="submission" date="2019-04" db="EMBL/GenBank/DDBJ databases">
        <title>genome sequence of strain W3.</title>
        <authorList>
            <person name="Gao J."/>
            <person name="Sun J."/>
        </authorList>
    </citation>
    <scope>NUCLEOTIDE SEQUENCE [LARGE SCALE GENOMIC DNA]</scope>
    <source>
        <strain evidence="1 2">W3</strain>
    </source>
</reference>
<dbReference type="Gene3D" id="2.40.10.270">
    <property type="entry name" value="Bacteriophage SPP1 head-tail adaptor protein"/>
    <property type="match status" value="1"/>
</dbReference>
<dbReference type="InterPro" id="IPR038666">
    <property type="entry name" value="SSP1_head-tail_sf"/>
</dbReference>
<sequence>MALLDIDAGRLTARLVLERPEAVEDGQGGAVAGFVEVARVWALIEPKVFGEAEKGPGLVSEVTHHVTIRARSDLVAGQRFRKGTRMFDILAVRDPDETGRFQVALCREVTG</sequence>
<dbReference type="NCBIfam" id="TIGR01563">
    <property type="entry name" value="gp16_SPP1"/>
    <property type="match status" value="1"/>
</dbReference>
<dbReference type="AlphaFoldDB" id="A0A4S8Q213"/>
<evidence type="ECO:0000313" key="2">
    <source>
        <dbReference type="Proteomes" id="UP000307378"/>
    </source>
</evidence>
<dbReference type="Proteomes" id="UP000307378">
    <property type="component" value="Unassembled WGS sequence"/>
</dbReference>
<evidence type="ECO:0000313" key="1">
    <source>
        <dbReference type="EMBL" id="THV38108.1"/>
    </source>
</evidence>
<organism evidence="1 2">
    <name type="scientific">Rhizobium rosettiformans W3</name>
    <dbReference type="NCBI Taxonomy" id="538378"/>
    <lineage>
        <taxon>Bacteria</taxon>
        <taxon>Pseudomonadati</taxon>
        <taxon>Pseudomonadota</taxon>
        <taxon>Alphaproteobacteria</taxon>
        <taxon>Hyphomicrobiales</taxon>
        <taxon>Rhizobiaceae</taxon>
        <taxon>Rhizobium/Agrobacterium group</taxon>
        <taxon>Rhizobium</taxon>
    </lineage>
</organism>
<accession>A0A4S8Q213</accession>
<protein>
    <submittedName>
        <fullName evidence="1">Head-tail adaptor protein</fullName>
    </submittedName>
</protein>
<dbReference type="InterPro" id="IPR008767">
    <property type="entry name" value="Phage_SPP1_head-tail_adaptor"/>
</dbReference>
<dbReference type="RefSeq" id="WP_136538594.1">
    <property type="nucleotide sequence ID" value="NZ_STGU01000002.1"/>
</dbReference>
<gene>
    <name evidence="1" type="ORF">FAA86_04735</name>
</gene>
<dbReference type="Pfam" id="PF05521">
    <property type="entry name" value="Phage_HCP"/>
    <property type="match status" value="1"/>
</dbReference>
<name>A0A4S8Q213_9HYPH</name>